<feature type="transmembrane region" description="Helical" evidence="1">
    <location>
        <begin position="349"/>
        <end position="367"/>
    </location>
</feature>
<keyword evidence="4" id="KW-0012">Acyltransferase</keyword>
<feature type="transmembrane region" description="Helical" evidence="1">
    <location>
        <begin position="308"/>
        <end position="328"/>
    </location>
</feature>
<reference evidence="4 5" key="1">
    <citation type="submission" date="2019-08" db="EMBL/GenBank/DDBJ databases">
        <title>Microbe sample from Colwellia echini.</title>
        <authorList>
            <person name="Christiansen L."/>
            <person name="Pathiraja D."/>
            <person name="Schultz-Johansen M."/>
            <person name="Choi I.-G."/>
            <person name="Stougaard P."/>
        </authorList>
    </citation>
    <scope>NUCLEOTIDE SEQUENCE [LARGE SCALE GENOMIC DNA]</scope>
    <source>
        <strain evidence="4 5">A3</strain>
    </source>
</reference>
<evidence type="ECO:0000313" key="4">
    <source>
        <dbReference type="EMBL" id="TYK65760.1"/>
    </source>
</evidence>
<feature type="transmembrane region" description="Helical" evidence="1">
    <location>
        <begin position="163"/>
        <end position="185"/>
    </location>
</feature>
<feature type="transmembrane region" description="Helical" evidence="1">
    <location>
        <begin position="103"/>
        <end position="122"/>
    </location>
</feature>
<keyword evidence="1" id="KW-1133">Transmembrane helix</keyword>
<feature type="transmembrane region" description="Helical" evidence="1">
    <location>
        <begin position="246"/>
        <end position="266"/>
    </location>
</feature>
<accession>A0ABY3MX31</accession>
<name>A0ABY3MX31_9GAMM</name>
<keyword evidence="1" id="KW-0812">Transmembrane</keyword>
<organism evidence="4 5">
    <name type="scientific">Colwellia echini</name>
    <dbReference type="NCBI Taxonomy" id="1982103"/>
    <lineage>
        <taxon>Bacteria</taxon>
        <taxon>Pseudomonadati</taxon>
        <taxon>Pseudomonadota</taxon>
        <taxon>Gammaproteobacteria</taxon>
        <taxon>Alteromonadales</taxon>
        <taxon>Colwelliaceae</taxon>
        <taxon>Colwellia</taxon>
    </lineage>
</organism>
<comment type="caution">
    <text evidence="4">The sequence shown here is derived from an EMBL/GenBank/DDBJ whole genome shotgun (WGS) entry which is preliminary data.</text>
</comment>
<feature type="transmembrane region" description="Helical" evidence="1">
    <location>
        <begin position="191"/>
        <end position="211"/>
    </location>
</feature>
<dbReference type="Pfam" id="PF19040">
    <property type="entry name" value="SGNH"/>
    <property type="match status" value="1"/>
</dbReference>
<evidence type="ECO:0000256" key="1">
    <source>
        <dbReference type="SAM" id="Phobius"/>
    </source>
</evidence>
<dbReference type="PANTHER" id="PTHR23028:SF53">
    <property type="entry name" value="ACYL_TRANSF_3 DOMAIN-CONTAINING PROTEIN"/>
    <property type="match status" value="1"/>
</dbReference>
<evidence type="ECO:0000259" key="3">
    <source>
        <dbReference type="Pfam" id="PF19040"/>
    </source>
</evidence>
<feature type="transmembrane region" description="Helical" evidence="1">
    <location>
        <begin position="278"/>
        <end position="302"/>
    </location>
</feature>
<protein>
    <submittedName>
        <fullName evidence="4">Acyltransferase</fullName>
    </submittedName>
</protein>
<keyword evidence="4" id="KW-0808">Transferase</keyword>
<keyword evidence="1" id="KW-0472">Membrane</keyword>
<gene>
    <name evidence="4" type="ORF">CWS31_008920</name>
</gene>
<dbReference type="Pfam" id="PF01757">
    <property type="entry name" value="Acyl_transf_3"/>
    <property type="match status" value="1"/>
</dbReference>
<sequence>MKYRSEIDGLRALAVLPVVLYHAGAKFISGGFLGVDVFFVISGYLITSIIVHDLNKQRFSIAIFYERRARRILPALLVMMVAVIVSGFVLLSPTDLKDLSQSVFATIFFASNIYFYMTSGYFSPAADELPLLHTWSLAVEEQYYIIFPLLLMFFWKKGVSIRVIIYTVSAIAITSFVASYFIAALDTSANFYLLTSRAWELLAGALLALNYKYFDKSGQKVKEVMAAIGLILLLLCYALFSNKLPHPSWPTLFPVLATFCILAYSRNTLVGKLLSTNILVYFGAISYSLYLWHQPIFAFVRIKDTEEFSLLLATSLVFLTIILSHLTLKYVETPFRNRQFLDSRSIYKLSISCIVIFSLLGLGGHFTEGVKARFDDSIDFDSISISPKRYQCHTSGINYLHPDQACNLFDEKPSVAVLGDSHGVELSYMFGHYLKKYERSLLQLTFSGCPPAIDFDTTTSGCKQWLRESIIYIIESDEIDTVILTFRHTAYLSGDNIEASNQQAFDVGPSHHIENSEGLSVKELKNIYYSSFEALVNELISNQKKVVIIGPIPELKSNIKKIITPFSIFNNPVSGVFFETDWVFQNNRSGYINKWLITLSSSIPMVTYLNSNEPFCDDRHCLSVIDGKSMYFDDDHLSLDGSKRYISFFDGQFNKLFSNMAPDNLMENE</sequence>
<evidence type="ECO:0000259" key="2">
    <source>
        <dbReference type="Pfam" id="PF01757"/>
    </source>
</evidence>
<feature type="domain" description="SGNH" evidence="3">
    <location>
        <begin position="392"/>
        <end position="649"/>
    </location>
</feature>
<dbReference type="InterPro" id="IPR002656">
    <property type="entry name" value="Acyl_transf_3_dom"/>
</dbReference>
<dbReference type="RefSeq" id="WP_101344870.1">
    <property type="nucleotide sequence ID" value="NZ_PJAI02000008.1"/>
</dbReference>
<dbReference type="Proteomes" id="UP000815846">
    <property type="component" value="Unassembled WGS sequence"/>
</dbReference>
<dbReference type="EMBL" id="PJAI02000008">
    <property type="protein sequence ID" value="TYK65760.1"/>
    <property type="molecule type" value="Genomic_DNA"/>
</dbReference>
<feature type="transmembrane region" description="Helical" evidence="1">
    <location>
        <begin position="27"/>
        <end position="51"/>
    </location>
</feature>
<feature type="transmembrane region" description="Helical" evidence="1">
    <location>
        <begin position="223"/>
        <end position="240"/>
    </location>
</feature>
<dbReference type="GO" id="GO:0016746">
    <property type="term" value="F:acyltransferase activity"/>
    <property type="evidence" value="ECO:0007669"/>
    <property type="project" value="UniProtKB-KW"/>
</dbReference>
<feature type="transmembrane region" description="Helical" evidence="1">
    <location>
        <begin position="72"/>
        <end position="91"/>
    </location>
</feature>
<evidence type="ECO:0000313" key="5">
    <source>
        <dbReference type="Proteomes" id="UP000815846"/>
    </source>
</evidence>
<keyword evidence="5" id="KW-1185">Reference proteome</keyword>
<dbReference type="PANTHER" id="PTHR23028">
    <property type="entry name" value="ACETYLTRANSFERASE"/>
    <property type="match status" value="1"/>
</dbReference>
<dbReference type="InterPro" id="IPR043968">
    <property type="entry name" value="SGNH"/>
</dbReference>
<dbReference type="InterPro" id="IPR050879">
    <property type="entry name" value="Acyltransferase_3"/>
</dbReference>
<proteinExistence type="predicted"/>
<feature type="domain" description="Acyltransferase 3" evidence="2">
    <location>
        <begin position="6"/>
        <end position="324"/>
    </location>
</feature>